<organism evidence="1 2">
    <name type="scientific">Limnospira indica PCC 8005</name>
    <dbReference type="NCBI Taxonomy" id="376219"/>
    <lineage>
        <taxon>Bacteria</taxon>
        <taxon>Bacillati</taxon>
        <taxon>Cyanobacteriota</taxon>
        <taxon>Cyanophyceae</taxon>
        <taxon>Oscillatoriophycideae</taxon>
        <taxon>Oscillatoriales</taxon>
        <taxon>Sirenicapillariaceae</taxon>
        <taxon>Limnospira</taxon>
    </lineage>
</organism>
<dbReference type="Proteomes" id="UP000032946">
    <property type="component" value="Chromosome"/>
</dbReference>
<evidence type="ECO:0000313" key="2">
    <source>
        <dbReference type="Proteomes" id="UP000032946"/>
    </source>
</evidence>
<reference evidence="1 2" key="1">
    <citation type="submission" date="2014-02" db="EMBL/GenBank/DDBJ databases">
        <authorList>
            <person name="Genoscope - CEA"/>
        </authorList>
    </citation>
    <scope>NUCLEOTIDE SEQUENCE [LARGE SCALE GENOMIC DNA]</scope>
    <source>
        <strain evidence="1 2">PCC 8005</strain>
    </source>
</reference>
<dbReference type="AlphaFoldDB" id="A0A9P1KIN3"/>
<dbReference type="EMBL" id="FO818640">
    <property type="protein sequence ID" value="CDM97093.1"/>
    <property type="molecule type" value="Genomic_DNA"/>
</dbReference>
<evidence type="ECO:0000313" key="1">
    <source>
        <dbReference type="EMBL" id="CDM97093.1"/>
    </source>
</evidence>
<gene>
    <name evidence="1" type="ORF">ARTHRO_50060</name>
</gene>
<proteinExistence type="predicted"/>
<sequence length="42" mass="4447">MLQPGVLTVNPTGLAGVIIEEGGRWINLGAYIQRLPLETGQA</sequence>
<protein>
    <submittedName>
        <fullName evidence="1">Uncharacterized protein</fullName>
    </submittedName>
</protein>
<name>A0A9P1KIN3_9CYAN</name>
<keyword evidence="2" id="KW-1185">Reference proteome</keyword>
<accession>A0A9P1KIN3</accession>